<dbReference type="EMBL" id="JBBNFP010000045">
    <property type="protein sequence ID" value="MEQ2487395.1"/>
    <property type="molecule type" value="Genomic_DNA"/>
</dbReference>
<evidence type="ECO:0000313" key="1">
    <source>
        <dbReference type="EMBL" id="MEQ2487395.1"/>
    </source>
</evidence>
<name>A0ABV1FSW4_9BACT</name>
<reference evidence="1 2" key="1">
    <citation type="submission" date="2024-04" db="EMBL/GenBank/DDBJ databases">
        <title>Human intestinal bacterial collection.</title>
        <authorList>
            <person name="Pauvert C."/>
            <person name="Hitch T.C.A."/>
            <person name="Clavel T."/>
        </authorList>
    </citation>
    <scope>NUCLEOTIDE SEQUENCE [LARGE SCALE GENOMIC DNA]</scope>
    <source>
        <strain evidence="1 2">CLA-AA-H145</strain>
    </source>
</reference>
<dbReference type="Proteomes" id="UP001487296">
    <property type="component" value="Unassembled WGS sequence"/>
</dbReference>
<dbReference type="RefSeq" id="WP_225719378.1">
    <property type="nucleotide sequence ID" value="NZ_JAHKBE010000047.1"/>
</dbReference>
<keyword evidence="2" id="KW-1185">Reference proteome</keyword>
<gene>
    <name evidence="1" type="ORF">AAAT34_10125</name>
</gene>
<protein>
    <submittedName>
        <fullName evidence="1">Uncharacterized protein</fullName>
    </submittedName>
</protein>
<sequence>MEIRNFKKNAMRDALDKVHFWKQEHQEDYSRFSLDMMKMMRNDFSQIERIFKMAAKYVPTSVLIECRKLFVSNTDTVLSDEEKTAVAIRVVDEMMAFTGYLRLGFYSEVIGRDKNETNEDLILIREYGLVDKDMSEEDDDHLYIPYVSAKEFWDSLPSLVQMAVFNFSKGHTAEELATISKRIMLSAIHALPEMYFRLREEIFEERNTLLMCTLYYICFDHGLPKSATALSKVSLNDKQLSIVRESVKTIIVNLVETSVTQGLDKKAEWTKQSKEIEDIEFRQTIKNALANTKGKHGRRTILQEELSIDDILTAENKTALKETILVALNNMEHEYETAYIKAALLRTNHLDSKTSFATFLRAVNHFSGREYKYDPAQRVDSFITINHKKFAVSSSSKWQRARRVISGLVEGFEKIE</sequence>
<evidence type="ECO:0000313" key="2">
    <source>
        <dbReference type="Proteomes" id="UP001487296"/>
    </source>
</evidence>
<organism evidence="1 2">
    <name type="scientific">Hallella faecis</name>
    <dbReference type="NCBI Taxonomy" id="2841596"/>
    <lineage>
        <taxon>Bacteria</taxon>
        <taxon>Pseudomonadati</taxon>
        <taxon>Bacteroidota</taxon>
        <taxon>Bacteroidia</taxon>
        <taxon>Bacteroidales</taxon>
        <taxon>Prevotellaceae</taxon>
        <taxon>Hallella</taxon>
    </lineage>
</organism>
<comment type="caution">
    <text evidence="1">The sequence shown here is derived from an EMBL/GenBank/DDBJ whole genome shotgun (WGS) entry which is preliminary data.</text>
</comment>
<proteinExistence type="predicted"/>
<accession>A0ABV1FSW4</accession>